<organismHost>
    <name type="scientific">Chlorella</name>
    <dbReference type="NCBI Taxonomy" id="3071"/>
</organismHost>
<reference evidence="1 2" key="1">
    <citation type="journal article" date="1995" name="Virology">
        <title>Analysis of 45 kb of DNA located at the left end of the chlorella virus PBCV-1 genome.</title>
        <authorList>
            <person name="Lu Z."/>
            <person name="Li Y."/>
            <person name="Zhang Y."/>
            <person name="Kutish G.F."/>
            <person name="Rock D.L."/>
            <person name="Van Etten J.L."/>
        </authorList>
    </citation>
    <scope>NUCLEOTIDE SEQUENCE [LARGE SCALE GENOMIC DNA]</scope>
</reference>
<protein>
    <submittedName>
        <fullName evidence="1">Uncharacterized protein</fullName>
    </submittedName>
</protein>
<name>F8TTY3_PBCV1</name>
<dbReference type="KEGG" id="vg:10971197"/>
<proteinExistence type="predicted"/>
<organism evidence="1 2">
    <name type="scientific">Paramecium bursaria Chlorella virus 1</name>
    <name type="common">PBCV-1</name>
    <dbReference type="NCBI Taxonomy" id="10506"/>
    <lineage>
        <taxon>Viruses</taxon>
        <taxon>Varidnaviria</taxon>
        <taxon>Bamfordvirae</taxon>
        <taxon>Nucleocytoviricota</taxon>
        <taxon>Megaviricetes</taxon>
        <taxon>Algavirales</taxon>
        <taxon>Phycodnaviridae</taxon>
        <taxon>Chlorovirus</taxon>
        <taxon>Chlorovirus vanettense</taxon>
    </lineage>
</organism>
<gene>
    <name evidence="1" type="primary">A130aR</name>
</gene>
<keyword evidence="2" id="KW-1185">Reference proteome</keyword>
<evidence type="ECO:0000313" key="2">
    <source>
        <dbReference type="Proteomes" id="UP000000862"/>
    </source>
</evidence>
<reference evidence="1 2" key="6">
    <citation type="journal article" date="1999" name="Virology">
        <title>Chlorella virus PBCV-1 encodes a functional homospermidine synthase.</title>
        <authorList>
            <person name="Kaiser A."/>
            <person name="Vollmert M."/>
            <person name="Tholl D."/>
            <person name="Graves M.V."/>
            <person name="Gurnon J.R."/>
            <person name="Xing W."/>
            <person name="Lisec A.D."/>
            <person name="Nickerson K.W."/>
            <person name="Van Etten J.L."/>
        </authorList>
    </citation>
    <scope>NUCLEOTIDE SEQUENCE [LARGE SCALE GENOMIC DNA]</scope>
</reference>
<dbReference type="Proteomes" id="UP000000862">
    <property type="component" value="Segment"/>
</dbReference>
<accession>F8TTY3</accession>
<reference evidence="1 2" key="7">
    <citation type="journal article" date="2000" name="Virology">
        <title>Characterization of a beta-1,3-glucanase encoded by chlorella virus PBCV-1.</title>
        <authorList>
            <person name="Sun L."/>
            <person name="Gurnon J.R."/>
            <person name="Adams B.J."/>
            <person name="Graves M.V."/>
            <person name="Van Etten J.L."/>
        </authorList>
    </citation>
    <scope>NUCLEOTIDE SEQUENCE [LARGE SCALE GENOMIC DNA]</scope>
</reference>
<dbReference type="GeneID" id="10971197"/>
<reference evidence="1 2" key="4">
    <citation type="journal article" date="1996" name="Virology">
        <title>Analysis of 76 kb of the chlorella virus PBCV-1 330-kb genome: map positions 182 to 258.</title>
        <authorList>
            <person name="Kutish G.F."/>
            <person name="Li Y."/>
            <person name="Lu Z."/>
            <person name="Furuta M."/>
            <person name="Rock D.L."/>
            <person name="Van Etten J.L."/>
        </authorList>
    </citation>
    <scope>NUCLEOTIDE SEQUENCE [LARGE SCALE GENOMIC DNA]</scope>
</reference>
<reference evidence="1 2" key="8">
    <citation type="journal article" date="2010" name="J. Virol.">
        <title>Microarray analysis of Paramecium bursaria chlorella virus 1 transcription.</title>
        <authorList>
            <person name="Yanai-Balser G.M."/>
            <person name="Duncan G.A."/>
            <person name="Eudy J.D."/>
            <person name="Wang D."/>
            <person name="Li X."/>
            <person name="Agarkova I.V."/>
            <person name="Dunigan D.D."/>
            <person name="Van Etten J.L."/>
        </authorList>
    </citation>
    <scope>NUCLEOTIDE SEQUENCE [LARGE SCALE GENOMIC DNA]</scope>
</reference>
<reference evidence="1 2" key="5">
    <citation type="journal article" date="1997" name="Virology">
        <title>Analysis of 74 kb of DNA located at the right end of the 330-kb chlorella virus PBCV-1 genome.</title>
        <authorList>
            <person name="Li Y."/>
            <person name="Lu Z."/>
            <person name="Sun L."/>
            <person name="Ropp S."/>
            <person name="Kutish G.F."/>
            <person name="Rock D.L."/>
            <person name="Van Etten J.L."/>
        </authorList>
    </citation>
    <scope>NUCLEOTIDE SEQUENCE [LARGE SCALE GENOMIC DNA]</scope>
</reference>
<dbReference type="RefSeq" id="YP_004678899.1">
    <property type="nucleotide sequence ID" value="NC_000852.5"/>
</dbReference>
<sequence length="47" mass="5585">MDWVDGNRCTSVFIFDTRGNWMRCNRVSWYQTIHIIQSKFSPKADSS</sequence>
<evidence type="ECO:0000313" key="1">
    <source>
        <dbReference type="EMBL" id="AEI70044.1"/>
    </source>
</evidence>
<reference evidence="1 2" key="2">
    <citation type="journal article" date="1995" name="Virology">
        <title>Analysis of 43 kb of the Chlorella virus PBCV-1 330-kb genome: map positions 45 to 88.</title>
        <authorList>
            <person name="Li Y."/>
            <person name="Lu Z."/>
            <person name="Burbank D.E."/>
            <person name="Kutish G.F."/>
            <person name="Rock D.L."/>
            <person name="Van Etten J.L."/>
        </authorList>
    </citation>
    <scope>NUCLEOTIDE SEQUENCE [LARGE SCALE GENOMIC DNA]</scope>
</reference>
<dbReference type="EMBL" id="JF411744">
    <property type="protein sequence ID" value="AEI70044.1"/>
    <property type="molecule type" value="Genomic_DNA"/>
</dbReference>
<reference evidence="1 2" key="3">
    <citation type="journal article" date="1996" name="Virology">
        <title>Analysis of 94 kb of the chlorella virus PBCV-1 330-kb genome: map positions 88 to 182.</title>
        <authorList>
            <person name="Lu Z."/>
            <person name="Li Y."/>
            <person name="Que Q."/>
            <person name="Kutish G.F."/>
            <person name="Rock D.L."/>
            <person name="Van Etten J.L."/>
        </authorList>
    </citation>
    <scope>NUCLEOTIDE SEQUENCE [LARGE SCALE GENOMIC DNA]</scope>
</reference>